<comment type="subcellular location">
    <subcellularLocation>
        <location evidence="1">Cytoplasm</location>
    </subcellularLocation>
</comment>
<dbReference type="Gene3D" id="3.90.1420.10">
    <property type="entry name" value="Rubisco LSMT, substrate-binding domain"/>
    <property type="match status" value="1"/>
</dbReference>
<sequence>MGKKSRVKTQKITAAAGMSPAPSSKEMLLLVGDLLEICSVSQVSPSKEWEEHLQIRAQVEKICKKQKGLSVVFPGSREDYFDKFMSWASENGILTEGLEICLFPDEGYGLKTTQELKAEELFLWIPRRMMMTVESAKTSILGPLVAEDRMLQAMGNVALALLLLCERANPSSFWRPYLCSLPSHYDTPLYFSMAELHHFLGTQAMHDVLAQYKNIARQYAYFYRLAQVNPAASKLPLRDSFTFEDYRWAVSTVMTRQNQVPLEDASHVTLALIPVWDMCNHTNGLITTGYNMEDDRCECVALREFHPAEQIYIFYGNRSNSDFVIHNGFFYKGNVNDRVKIKLGVSKSDRLFAMKSEILARGGIPASTMFSLHCGEMPVPAQLLAFLRIFCMTEGELKECLVGENVMEKIFRLGDPDFPVSWDNEVKLWTFLETRVSLLLKTYKTSLQEDENLIADPQTSYRTKMAVRLCKSEKEILQGVVRYAACQRDTAHHLQKSGAPLPSPVVCKSTSFSEAGRKGSESKGEVCGEGWNNEETMEPRETSNSANEMASKADI</sequence>
<evidence type="ECO:0000259" key="9">
    <source>
        <dbReference type="PROSITE" id="PS50280"/>
    </source>
</evidence>
<evidence type="ECO:0000256" key="8">
    <source>
        <dbReference type="SAM" id="MobiDB-lite"/>
    </source>
</evidence>
<evidence type="ECO:0000256" key="6">
    <source>
        <dbReference type="ARBA" id="ARBA00023203"/>
    </source>
</evidence>
<keyword evidence="5 7" id="KW-0949">S-adenosyl-L-methionine</keyword>
<dbReference type="InterPro" id="IPR025785">
    <property type="entry name" value="SETD3"/>
</dbReference>
<dbReference type="PROSITE" id="PS51565">
    <property type="entry name" value="SAM_MT85_SETD3"/>
    <property type="match status" value="1"/>
</dbReference>
<dbReference type="GO" id="GO:0018064">
    <property type="term" value="F:protein-L-histidine N-tele-methyltransferase activity"/>
    <property type="evidence" value="ECO:0007669"/>
    <property type="project" value="UniProtKB-EC"/>
</dbReference>
<feature type="compositionally biased region" description="Basic and acidic residues" evidence="8">
    <location>
        <begin position="515"/>
        <end position="526"/>
    </location>
</feature>
<dbReference type="FunFam" id="3.90.1420.10:FF:000001">
    <property type="entry name" value="histone-lysine N-methyltransferase setd3 isoform X1"/>
    <property type="match status" value="1"/>
</dbReference>
<dbReference type="CDD" id="cd19176">
    <property type="entry name" value="SET_SETD3"/>
    <property type="match status" value="1"/>
</dbReference>
<dbReference type="Gene3D" id="3.90.1410.10">
    <property type="entry name" value="set domain protein methyltransferase, domain 1"/>
    <property type="match status" value="1"/>
</dbReference>
<protein>
    <recommendedName>
        <fullName evidence="7">protein-histidine N-methyltransferase</fullName>
        <ecNumber evidence="7">2.1.1.85</ecNumber>
    </recommendedName>
</protein>
<accession>A0A8C4Q3V5</accession>
<keyword evidence="3 7" id="KW-0489">Methyltransferase</keyword>
<dbReference type="InterPro" id="IPR015353">
    <property type="entry name" value="Rubisco_LSMT_subst-bd"/>
</dbReference>
<evidence type="ECO:0000256" key="2">
    <source>
        <dbReference type="ARBA" id="ARBA00022490"/>
    </source>
</evidence>
<dbReference type="PANTHER" id="PTHR13271">
    <property type="entry name" value="UNCHARACTERIZED PUTATIVE METHYLTRANSFERASE"/>
    <property type="match status" value="1"/>
</dbReference>
<dbReference type="GO" id="GO:0032259">
    <property type="term" value="P:methylation"/>
    <property type="evidence" value="ECO:0007669"/>
    <property type="project" value="UniProtKB-KW"/>
</dbReference>
<evidence type="ECO:0000256" key="4">
    <source>
        <dbReference type="ARBA" id="ARBA00022679"/>
    </source>
</evidence>
<dbReference type="InterPro" id="IPR036464">
    <property type="entry name" value="Rubisco_LSMT_subst-bd_sf"/>
</dbReference>
<evidence type="ECO:0000256" key="1">
    <source>
        <dbReference type="ARBA" id="ARBA00004496"/>
    </source>
</evidence>
<proteinExistence type="inferred from homology"/>
<dbReference type="AlphaFoldDB" id="A0A8C4Q3V5"/>
<dbReference type="OMA" id="QHIDGIF"/>
<dbReference type="SUPFAM" id="SSF82199">
    <property type="entry name" value="SET domain"/>
    <property type="match status" value="1"/>
</dbReference>
<feature type="domain" description="SET" evidence="9">
    <location>
        <begin position="96"/>
        <end position="316"/>
    </location>
</feature>
<dbReference type="SUPFAM" id="SSF81822">
    <property type="entry name" value="RuBisCo LSMT C-terminal, substrate-binding domain"/>
    <property type="match status" value="1"/>
</dbReference>
<dbReference type="PANTHER" id="PTHR13271:SF47">
    <property type="entry name" value="ACTIN-HISTIDINE N-METHYLTRANSFERASE"/>
    <property type="match status" value="1"/>
</dbReference>
<dbReference type="EC" id="2.1.1.85" evidence="7"/>
<dbReference type="PROSITE" id="PS50280">
    <property type="entry name" value="SET"/>
    <property type="match status" value="1"/>
</dbReference>
<keyword evidence="11" id="KW-1185">Reference proteome</keyword>
<keyword evidence="2" id="KW-0963">Cytoplasm</keyword>
<dbReference type="FunFam" id="3.90.1410.10:FF:000001">
    <property type="entry name" value="histone-lysine N-methyltransferase setd3 isoform X1"/>
    <property type="match status" value="1"/>
</dbReference>
<dbReference type="InterPro" id="IPR050600">
    <property type="entry name" value="SETD3_SETD6_MTase"/>
</dbReference>
<dbReference type="Ensembl" id="ENSEBUT00000010165.1">
    <property type="protein sequence ID" value="ENSEBUP00000009637.1"/>
    <property type="gene ID" value="ENSEBUG00000006193.1"/>
</dbReference>
<dbReference type="InterPro" id="IPR046341">
    <property type="entry name" value="SET_dom_sf"/>
</dbReference>
<reference evidence="10" key="1">
    <citation type="submission" date="2025-08" db="UniProtKB">
        <authorList>
            <consortium name="Ensembl"/>
        </authorList>
    </citation>
    <scope>IDENTIFICATION</scope>
</reference>
<keyword evidence="6" id="KW-0009">Actin-binding</keyword>
<dbReference type="InterPro" id="IPR001214">
    <property type="entry name" value="SET_dom"/>
</dbReference>
<comment type="similarity">
    <text evidence="7">Belongs to the class V-like SAM-binding methyltransferase superfamily. SETD3 actin-histidine methyltransferase family.</text>
</comment>
<evidence type="ECO:0000256" key="3">
    <source>
        <dbReference type="ARBA" id="ARBA00022603"/>
    </source>
</evidence>
<dbReference type="Pfam" id="PF09273">
    <property type="entry name" value="Rubis-subs-bind"/>
    <property type="match status" value="1"/>
</dbReference>
<reference evidence="10" key="2">
    <citation type="submission" date="2025-09" db="UniProtKB">
        <authorList>
            <consortium name="Ensembl"/>
        </authorList>
    </citation>
    <scope>IDENTIFICATION</scope>
</reference>
<dbReference type="GO" id="GO:0016279">
    <property type="term" value="F:protein-lysine N-methyltransferase activity"/>
    <property type="evidence" value="ECO:0007669"/>
    <property type="project" value="TreeGrafter"/>
</dbReference>
<dbReference type="InterPro" id="IPR044428">
    <property type="entry name" value="SETD3_SET"/>
</dbReference>
<evidence type="ECO:0000256" key="7">
    <source>
        <dbReference type="PROSITE-ProRule" id="PRU00898"/>
    </source>
</evidence>
<dbReference type="Proteomes" id="UP000694388">
    <property type="component" value="Unplaced"/>
</dbReference>
<dbReference type="GeneTree" id="ENSGT00940000153577"/>
<comment type="catalytic activity">
    <reaction evidence="7">
        <text>L-histidyl-[protein] + S-adenosyl-L-methionine = N(tele)-methyl-L-histidyl-[protein] + S-adenosyl-L-homocysteine + H(+)</text>
        <dbReference type="Rhea" id="RHEA:19369"/>
        <dbReference type="Rhea" id="RHEA-COMP:9745"/>
        <dbReference type="Rhea" id="RHEA-COMP:11600"/>
        <dbReference type="ChEBI" id="CHEBI:15378"/>
        <dbReference type="ChEBI" id="CHEBI:16367"/>
        <dbReference type="ChEBI" id="CHEBI:29979"/>
        <dbReference type="ChEBI" id="CHEBI:57856"/>
        <dbReference type="ChEBI" id="CHEBI:59789"/>
        <dbReference type="EC" id="2.1.1.85"/>
    </reaction>
</comment>
<keyword evidence="4 7" id="KW-0808">Transferase</keyword>
<name>A0A8C4Q3V5_EPTBU</name>
<dbReference type="GO" id="GO:0005737">
    <property type="term" value="C:cytoplasm"/>
    <property type="evidence" value="ECO:0007669"/>
    <property type="project" value="UniProtKB-SubCell"/>
</dbReference>
<evidence type="ECO:0000313" key="10">
    <source>
        <dbReference type="Ensembl" id="ENSEBUP00000009637.1"/>
    </source>
</evidence>
<evidence type="ECO:0000256" key="5">
    <source>
        <dbReference type="ARBA" id="ARBA00022691"/>
    </source>
</evidence>
<organism evidence="10 11">
    <name type="scientific">Eptatretus burgeri</name>
    <name type="common">Inshore hagfish</name>
    <dbReference type="NCBI Taxonomy" id="7764"/>
    <lineage>
        <taxon>Eukaryota</taxon>
        <taxon>Metazoa</taxon>
        <taxon>Chordata</taxon>
        <taxon>Craniata</taxon>
        <taxon>Vertebrata</taxon>
        <taxon>Cyclostomata</taxon>
        <taxon>Myxini</taxon>
        <taxon>Myxiniformes</taxon>
        <taxon>Myxinidae</taxon>
        <taxon>Eptatretinae</taxon>
        <taxon>Eptatretus</taxon>
    </lineage>
</organism>
<evidence type="ECO:0000313" key="11">
    <source>
        <dbReference type="Proteomes" id="UP000694388"/>
    </source>
</evidence>
<dbReference type="GO" id="GO:0003779">
    <property type="term" value="F:actin binding"/>
    <property type="evidence" value="ECO:0007669"/>
    <property type="project" value="UniProtKB-KW"/>
</dbReference>
<feature type="region of interest" description="Disordered" evidence="8">
    <location>
        <begin position="512"/>
        <end position="555"/>
    </location>
</feature>